<dbReference type="PANTHER" id="PTHR38733:SF1">
    <property type="entry name" value="TYPE IV METHYL-DIRECTED RESTRICTION ENZYME ECOKMCRBC"/>
    <property type="match status" value="1"/>
</dbReference>
<dbReference type="KEGG" id="crx:CRECT_1631"/>
<sequence length="427" mass="49285">MFKDNSSCDHVTHQKEITFDELAKGKTDIIFLNGRHDKFKPKIKDDKDAHYILKKCEDGNYIFGNYIGRFAFEGQEYVINSRFGKELEAKLLKTIDSAFFSSGGSVAGASGDIPMDYVLYASFISRLKLAKLSGFPSVYKKIPFRDYALHGSLDVKNFIKKDQPFMGKISSRKSSRVPDEVVARVLLKAYDILVRKNPKFALYDKEIRNFLLANANGEMKSVKDINVALNSKSVMNELYKDYKIALQIARVIILQDSRYANENAVKNLNFGYLLYAPNLFELYVKGLIEEALKILREKHNLDFMLLYQWPNDDERYRVDYLLKDKKDRTIVIDAKYRYFCERCGYCNETDMSNLVQIGKYIAAYKAKMGILVYARNCSCHKVLSENKEPIYLINVLDCPSKKDFNESIEAFKLGLANVIKKNFEEKK</sequence>
<dbReference type="Proteomes" id="UP000502377">
    <property type="component" value="Chromosome"/>
</dbReference>
<name>A0A6G5QP82_CAMRE</name>
<accession>A0A6G5QP82</accession>
<dbReference type="AlphaFoldDB" id="A0A6G5QP82"/>
<organism evidence="1 2">
    <name type="scientific">Campylobacter rectus</name>
    <name type="common">Wolinella recta</name>
    <dbReference type="NCBI Taxonomy" id="203"/>
    <lineage>
        <taxon>Bacteria</taxon>
        <taxon>Pseudomonadati</taxon>
        <taxon>Campylobacterota</taxon>
        <taxon>Epsilonproteobacteria</taxon>
        <taxon>Campylobacterales</taxon>
        <taxon>Campylobacteraceae</taxon>
        <taxon>Campylobacter</taxon>
    </lineage>
</organism>
<dbReference type="Pfam" id="PF10117">
    <property type="entry name" value="McrBC"/>
    <property type="match status" value="1"/>
</dbReference>
<dbReference type="RefSeq" id="WP_004320826.1">
    <property type="nucleotide sequence ID" value="NZ_CP012543.1"/>
</dbReference>
<gene>
    <name evidence="1" type="primary">mcrC</name>
    <name evidence="1" type="ORF">CRECT_1631</name>
</gene>
<dbReference type="InterPro" id="IPR019292">
    <property type="entry name" value="McrC"/>
</dbReference>
<protein>
    <submittedName>
        <fullName evidence="1">McrBC 5-methylcytosine restriction system, component McrC</fullName>
    </submittedName>
</protein>
<dbReference type="PANTHER" id="PTHR38733">
    <property type="entry name" value="PROTEIN MCRC"/>
    <property type="match status" value="1"/>
</dbReference>
<dbReference type="EMBL" id="CP012543">
    <property type="protein sequence ID" value="QCD47266.1"/>
    <property type="molecule type" value="Genomic_DNA"/>
</dbReference>
<evidence type="ECO:0000313" key="1">
    <source>
        <dbReference type="EMBL" id="QCD47266.1"/>
    </source>
</evidence>
<evidence type="ECO:0000313" key="2">
    <source>
        <dbReference type="Proteomes" id="UP000502377"/>
    </source>
</evidence>
<reference evidence="1 2" key="1">
    <citation type="submission" date="2016-07" db="EMBL/GenBank/DDBJ databases">
        <title>Comparative genomics of the Campylobacter concisus group.</title>
        <authorList>
            <person name="Miller W.G."/>
            <person name="Yee E."/>
            <person name="Chapman M.H."/>
            <person name="Huynh S."/>
            <person name="Bono J.L."/>
            <person name="On S.L.W."/>
            <person name="StLeger J."/>
            <person name="Foster G."/>
            <person name="Parker C.T."/>
        </authorList>
    </citation>
    <scope>NUCLEOTIDE SEQUENCE [LARGE SCALE GENOMIC DNA]</scope>
    <source>
        <strain evidence="1 2">ATCC 33238</strain>
    </source>
</reference>
<proteinExistence type="predicted"/>